<dbReference type="InterPro" id="IPR003673">
    <property type="entry name" value="CoA-Trfase_fam_III"/>
</dbReference>
<dbReference type="InterPro" id="IPR044855">
    <property type="entry name" value="CoA-Trfase_III_dom3_sf"/>
</dbReference>
<dbReference type="Pfam" id="PF02515">
    <property type="entry name" value="CoA_transf_3"/>
    <property type="match status" value="1"/>
</dbReference>
<dbReference type="PATRIC" id="fig|1280947.3.peg.1804"/>
<dbReference type="Gene3D" id="3.40.50.10540">
    <property type="entry name" value="Crotonobetainyl-coa:carnitine coa-transferase, domain 1"/>
    <property type="match status" value="1"/>
</dbReference>
<dbReference type="STRING" id="1280947.HY30_16085"/>
<accession>A0A062UC22</accession>
<dbReference type="PANTHER" id="PTHR48228:SF5">
    <property type="entry name" value="ALPHA-METHYLACYL-COA RACEMASE"/>
    <property type="match status" value="1"/>
</dbReference>
<evidence type="ECO:0000313" key="1">
    <source>
        <dbReference type="EMBL" id="KCZ58387.1"/>
    </source>
</evidence>
<dbReference type="Gene3D" id="3.30.1540.10">
    <property type="entry name" value="formyl-coa transferase, domain 3"/>
    <property type="match status" value="1"/>
</dbReference>
<dbReference type="InterPro" id="IPR050509">
    <property type="entry name" value="CoA-transferase_III"/>
</dbReference>
<evidence type="ECO:0008006" key="3">
    <source>
        <dbReference type="Google" id="ProtNLM"/>
    </source>
</evidence>
<proteinExistence type="predicted"/>
<gene>
    <name evidence="1" type="ORF">HY30_16085</name>
</gene>
<sequence>MPGPLQGLKIIELGSIGPGPFCGMMLADAGATVIRIERPGAHVDTRDAMLRSRKIVHLDLKAPGDREHLLELIKDADALFEGMRPGTLERLGLAPEKLLQDNARLVVGRMTGWGQTGPYAKAAGHDLNYVALSGALHAIGPAAHPVPPLALVGDFGGGGMLLAFSLTAAMLHARSTGQGQIIDCAMAEGAGLLMSAFYSYVATGQWRDERESNVVDGGAHFYGVYQTKDEKFVSVGAIEPQFYALFLQSLGLEHDARLSDQMNVALWPQLKAVVASAFKEKSQAEWCTLMEGTDICFAPVLSMSEAPLHHHAKARGSFVDVSGIVQPAPAPRYSLTPLARPKIPETIAYQDAAET</sequence>
<dbReference type="SUPFAM" id="SSF89796">
    <property type="entry name" value="CoA-transferase family III (CaiB/BaiF)"/>
    <property type="match status" value="1"/>
</dbReference>
<dbReference type="Proteomes" id="UP000027190">
    <property type="component" value="Unassembled WGS sequence"/>
</dbReference>
<dbReference type="eggNOG" id="COG1804">
    <property type="taxonomic scope" value="Bacteria"/>
</dbReference>
<reference evidence="1 2" key="1">
    <citation type="journal article" date="2014" name="Antonie Van Leeuwenhoek">
        <title>Hyphomonas beringensis sp. nov. and Hyphomonas chukchiensis sp. nov., isolated from surface seawater of the Bering Sea and Chukchi Sea.</title>
        <authorList>
            <person name="Li C."/>
            <person name="Lai Q."/>
            <person name="Li G."/>
            <person name="Dong C."/>
            <person name="Wang J."/>
            <person name="Liao Y."/>
            <person name="Shao Z."/>
        </authorList>
    </citation>
    <scope>NUCLEOTIDE SEQUENCE [LARGE SCALE GENOMIC DNA]</scope>
    <source>
        <strain evidence="1 2">BH-BN04-4</strain>
    </source>
</reference>
<name>A0A062UC22_9PROT</name>
<dbReference type="OrthoDB" id="7208981at2"/>
<dbReference type="EMBL" id="AWFG01000021">
    <property type="protein sequence ID" value="KCZ58387.1"/>
    <property type="molecule type" value="Genomic_DNA"/>
</dbReference>
<dbReference type="PANTHER" id="PTHR48228">
    <property type="entry name" value="SUCCINYL-COA--D-CITRAMALATE COA-TRANSFERASE"/>
    <property type="match status" value="1"/>
</dbReference>
<dbReference type="GO" id="GO:0003824">
    <property type="term" value="F:catalytic activity"/>
    <property type="evidence" value="ECO:0007669"/>
    <property type="project" value="InterPro"/>
</dbReference>
<protein>
    <recommendedName>
        <fullName evidence="3">Carnitine dehydratase</fullName>
    </recommendedName>
</protein>
<dbReference type="RefSeq" id="WP_034739347.1">
    <property type="nucleotide sequence ID" value="NZ_AWFG01000021.1"/>
</dbReference>
<comment type="caution">
    <text evidence="1">The sequence shown here is derived from an EMBL/GenBank/DDBJ whole genome shotgun (WGS) entry which is preliminary data.</text>
</comment>
<keyword evidence="2" id="KW-1185">Reference proteome</keyword>
<organism evidence="1 2">
    <name type="scientific">Hyphomonas chukchiensis</name>
    <dbReference type="NCBI Taxonomy" id="1280947"/>
    <lineage>
        <taxon>Bacteria</taxon>
        <taxon>Pseudomonadati</taxon>
        <taxon>Pseudomonadota</taxon>
        <taxon>Alphaproteobacteria</taxon>
        <taxon>Hyphomonadales</taxon>
        <taxon>Hyphomonadaceae</taxon>
        <taxon>Hyphomonas</taxon>
    </lineage>
</organism>
<dbReference type="InterPro" id="IPR023606">
    <property type="entry name" value="CoA-Trfase_III_dom_1_sf"/>
</dbReference>
<evidence type="ECO:0000313" key="2">
    <source>
        <dbReference type="Proteomes" id="UP000027190"/>
    </source>
</evidence>
<dbReference type="AlphaFoldDB" id="A0A062UC22"/>